<reference evidence="2" key="3">
    <citation type="submission" date="2020-12" db="UniProtKB">
        <authorList>
            <consortium name="EnsemblPlants"/>
        </authorList>
    </citation>
    <scope>IDENTIFICATION</scope>
</reference>
<evidence type="ECO:0000313" key="1">
    <source>
        <dbReference type="EMBL" id="PNR57830.1"/>
    </source>
</evidence>
<protein>
    <submittedName>
        <fullName evidence="1 2">Uncharacterized protein</fullName>
    </submittedName>
</protein>
<dbReference type="Proteomes" id="UP000006727">
    <property type="component" value="Chromosome 3"/>
</dbReference>
<reference evidence="1 3" key="2">
    <citation type="journal article" date="2018" name="Plant J.">
        <title>The Physcomitrella patens chromosome-scale assembly reveals moss genome structure and evolution.</title>
        <authorList>
            <person name="Lang D."/>
            <person name="Ullrich K.K."/>
            <person name="Murat F."/>
            <person name="Fuchs J."/>
            <person name="Jenkins J."/>
            <person name="Haas F.B."/>
            <person name="Piednoel M."/>
            <person name="Gundlach H."/>
            <person name="Van Bel M."/>
            <person name="Meyberg R."/>
            <person name="Vives C."/>
            <person name="Morata J."/>
            <person name="Symeonidi A."/>
            <person name="Hiss M."/>
            <person name="Muchero W."/>
            <person name="Kamisugi Y."/>
            <person name="Saleh O."/>
            <person name="Blanc G."/>
            <person name="Decker E.L."/>
            <person name="van Gessel N."/>
            <person name="Grimwood J."/>
            <person name="Hayes R.D."/>
            <person name="Graham S.W."/>
            <person name="Gunter L.E."/>
            <person name="McDaniel S.F."/>
            <person name="Hoernstein S.N.W."/>
            <person name="Larsson A."/>
            <person name="Li F.W."/>
            <person name="Perroud P.F."/>
            <person name="Phillips J."/>
            <person name="Ranjan P."/>
            <person name="Rokshar D.S."/>
            <person name="Rothfels C.J."/>
            <person name="Schneider L."/>
            <person name="Shu S."/>
            <person name="Stevenson D.W."/>
            <person name="Thummler F."/>
            <person name="Tillich M."/>
            <person name="Villarreal Aguilar J.C."/>
            <person name="Widiez T."/>
            <person name="Wong G.K."/>
            <person name="Wymore A."/>
            <person name="Zhang Y."/>
            <person name="Zimmer A.D."/>
            <person name="Quatrano R.S."/>
            <person name="Mayer K.F.X."/>
            <person name="Goodstein D."/>
            <person name="Casacuberta J.M."/>
            <person name="Vandepoele K."/>
            <person name="Reski R."/>
            <person name="Cuming A.C."/>
            <person name="Tuskan G.A."/>
            <person name="Maumus F."/>
            <person name="Salse J."/>
            <person name="Schmutz J."/>
            <person name="Rensing S.A."/>
        </authorList>
    </citation>
    <scope>NUCLEOTIDE SEQUENCE [LARGE SCALE GENOMIC DNA]</scope>
    <source>
        <strain evidence="2 3">cv. Gransden 2004</strain>
    </source>
</reference>
<reference evidence="1 3" key="1">
    <citation type="journal article" date="2008" name="Science">
        <title>The Physcomitrella genome reveals evolutionary insights into the conquest of land by plants.</title>
        <authorList>
            <person name="Rensing S."/>
            <person name="Lang D."/>
            <person name="Zimmer A."/>
            <person name="Terry A."/>
            <person name="Salamov A."/>
            <person name="Shapiro H."/>
            <person name="Nishiyama T."/>
            <person name="Perroud P.-F."/>
            <person name="Lindquist E."/>
            <person name="Kamisugi Y."/>
            <person name="Tanahashi T."/>
            <person name="Sakakibara K."/>
            <person name="Fujita T."/>
            <person name="Oishi K."/>
            <person name="Shin-I T."/>
            <person name="Kuroki Y."/>
            <person name="Toyoda A."/>
            <person name="Suzuki Y."/>
            <person name="Hashimoto A."/>
            <person name="Yamaguchi K."/>
            <person name="Sugano A."/>
            <person name="Kohara Y."/>
            <person name="Fujiyama A."/>
            <person name="Anterola A."/>
            <person name="Aoki S."/>
            <person name="Ashton N."/>
            <person name="Barbazuk W.B."/>
            <person name="Barker E."/>
            <person name="Bennetzen J."/>
            <person name="Bezanilla M."/>
            <person name="Blankenship R."/>
            <person name="Cho S.H."/>
            <person name="Dutcher S."/>
            <person name="Estelle M."/>
            <person name="Fawcett J.A."/>
            <person name="Gundlach H."/>
            <person name="Hanada K."/>
            <person name="Heyl A."/>
            <person name="Hicks K.A."/>
            <person name="Hugh J."/>
            <person name="Lohr M."/>
            <person name="Mayer K."/>
            <person name="Melkozernov A."/>
            <person name="Murata T."/>
            <person name="Nelson D."/>
            <person name="Pils B."/>
            <person name="Prigge M."/>
            <person name="Reiss B."/>
            <person name="Renner T."/>
            <person name="Rombauts S."/>
            <person name="Rushton P."/>
            <person name="Sanderfoot A."/>
            <person name="Schween G."/>
            <person name="Shiu S.-H."/>
            <person name="Stueber K."/>
            <person name="Theodoulou F.L."/>
            <person name="Tu H."/>
            <person name="Van de Peer Y."/>
            <person name="Verrier P.J."/>
            <person name="Waters E."/>
            <person name="Wood A."/>
            <person name="Yang L."/>
            <person name="Cove D."/>
            <person name="Cuming A."/>
            <person name="Hasebe M."/>
            <person name="Lucas S."/>
            <person name="Mishler D.B."/>
            <person name="Reski R."/>
            <person name="Grigoriev I."/>
            <person name="Quatrano R.S."/>
            <person name="Boore J.L."/>
        </authorList>
    </citation>
    <scope>NUCLEOTIDE SEQUENCE [LARGE SCALE GENOMIC DNA]</scope>
    <source>
        <strain evidence="2 3">cv. Gransden 2004</strain>
    </source>
</reference>
<name>A0A2K1KVQ6_PHYPA</name>
<dbReference type="InParanoid" id="A0A2K1KVQ6"/>
<dbReference type="PaxDb" id="3218-PP1S47_114V6.1"/>
<dbReference type="EnsemblPlants" id="Pp3c3_22930V3.2">
    <property type="protein sequence ID" value="Pp3c3_22930V3.2"/>
    <property type="gene ID" value="Pp3c3_22930"/>
</dbReference>
<dbReference type="InterPro" id="IPR027409">
    <property type="entry name" value="GroEL-like_apical_dom_sf"/>
</dbReference>
<dbReference type="EMBL" id="ABEU02000003">
    <property type="protein sequence ID" value="PNR57830.1"/>
    <property type="molecule type" value="Genomic_DNA"/>
</dbReference>
<dbReference type="Gene3D" id="3.50.7.10">
    <property type="entry name" value="GroEL"/>
    <property type="match status" value="1"/>
</dbReference>
<organism evidence="1">
    <name type="scientific">Physcomitrium patens</name>
    <name type="common">Spreading-leaved earth moss</name>
    <name type="synonym">Physcomitrella patens</name>
    <dbReference type="NCBI Taxonomy" id="3218"/>
    <lineage>
        <taxon>Eukaryota</taxon>
        <taxon>Viridiplantae</taxon>
        <taxon>Streptophyta</taxon>
        <taxon>Embryophyta</taxon>
        <taxon>Bryophyta</taxon>
        <taxon>Bryophytina</taxon>
        <taxon>Bryopsida</taxon>
        <taxon>Funariidae</taxon>
        <taxon>Funariales</taxon>
        <taxon>Funariaceae</taxon>
        <taxon>Physcomitrium</taxon>
    </lineage>
</organism>
<dbReference type="Gramene" id="Pp3c3_22930V3.1">
    <property type="protein sequence ID" value="Pp3c3_22930V3.1"/>
    <property type="gene ID" value="Pp3c3_22930"/>
</dbReference>
<evidence type="ECO:0000313" key="2">
    <source>
        <dbReference type="EnsemblPlants" id="Pp3c3_22930V3.1"/>
    </source>
</evidence>
<sequence length="215" mass="24698">MHLRPLLLSYEKHARLFYCLAAVTHFLWHITFRRIVSMSYTSLSYAEVDTLKLLVQGRIPGPKFPTKADIRAIRKLRWSDNNLIAHAGWATVVNRSQELQENDVGTRCDLFEVKNIGGEHLQFIGACKNLRIDSMEVAILSKMNNWFQVEEPQKWLSQLHWRKRACRLKLRTGIDDIVNGIKKKTDSGASSKKSVTSSGEGLNIEKLNPKVFHVR</sequence>
<dbReference type="AlphaFoldDB" id="A0A2K1KVQ6"/>
<dbReference type="Gramene" id="Pp3c3_22930V3.2">
    <property type="protein sequence ID" value="Pp3c3_22930V3.2"/>
    <property type="gene ID" value="Pp3c3_22930"/>
</dbReference>
<proteinExistence type="predicted"/>
<evidence type="ECO:0000313" key="3">
    <source>
        <dbReference type="Proteomes" id="UP000006727"/>
    </source>
</evidence>
<dbReference type="EnsemblPlants" id="Pp3c3_22930V3.1">
    <property type="protein sequence ID" value="Pp3c3_22930V3.1"/>
    <property type="gene ID" value="Pp3c3_22930"/>
</dbReference>
<dbReference type="STRING" id="3218.A0A2K1KVQ6"/>
<dbReference type="SUPFAM" id="SSF52029">
    <property type="entry name" value="GroEL apical domain-like"/>
    <property type="match status" value="1"/>
</dbReference>
<gene>
    <name evidence="1" type="ORF">PHYPA_004824</name>
</gene>
<keyword evidence="3" id="KW-1185">Reference proteome</keyword>
<accession>A0A2K1KVQ6</accession>